<keyword evidence="3" id="KW-1185">Reference proteome</keyword>
<dbReference type="EMBL" id="OX395129">
    <property type="protein sequence ID" value="CAI5772415.1"/>
    <property type="molecule type" value="Genomic_DNA"/>
</dbReference>
<gene>
    <name evidence="2" type="ORF">PODLI_1B030323</name>
</gene>
<feature type="region of interest" description="Disordered" evidence="1">
    <location>
        <begin position="94"/>
        <end position="134"/>
    </location>
</feature>
<proteinExistence type="predicted"/>
<organism evidence="2 3">
    <name type="scientific">Podarcis lilfordi</name>
    <name type="common">Lilford's wall lizard</name>
    <dbReference type="NCBI Taxonomy" id="74358"/>
    <lineage>
        <taxon>Eukaryota</taxon>
        <taxon>Metazoa</taxon>
        <taxon>Chordata</taxon>
        <taxon>Craniata</taxon>
        <taxon>Vertebrata</taxon>
        <taxon>Euteleostomi</taxon>
        <taxon>Lepidosauria</taxon>
        <taxon>Squamata</taxon>
        <taxon>Bifurcata</taxon>
        <taxon>Unidentata</taxon>
        <taxon>Episquamata</taxon>
        <taxon>Laterata</taxon>
        <taxon>Lacertibaenia</taxon>
        <taxon>Lacertidae</taxon>
        <taxon>Podarcis</taxon>
    </lineage>
</organism>
<feature type="region of interest" description="Disordered" evidence="1">
    <location>
        <begin position="296"/>
        <end position="332"/>
    </location>
</feature>
<name>A0AA35K688_9SAUR</name>
<reference evidence="2" key="1">
    <citation type="submission" date="2022-12" db="EMBL/GenBank/DDBJ databases">
        <authorList>
            <person name="Alioto T."/>
            <person name="Alioto T."/>
            <person name="Gomez Garrido J."/>
        </authorList>
    </citation>
    <scope>NUCLEOTIDE SEQUENCE</scope>
</reference>
<feature type="compositionally biased region" description="Basic and acidic residues" evidence="1">
    <location>
        <begin position="182"/>
        <end position="195"/>
    </location>
</feature>
<evidence type="ECO:0000313" key="3">
    <source>
        <dbReference type="Proteomes" id="UP001178461"/>
    </source>
</evidence>
<evidence type="ECO:0000256" key="1">
    <source>
        <dbReference type="SAM" id="MobiDB-lite"/>
    </source>
</evidence>
<feature type="region of interest" description="Disordered" evidence="1">
    <location>
        <begin position="182"/>
        <end position="222"/>
    </location>
</feature>
<feature type="compositionally biased region" description="Basic residues" evidence="1">
    <location>
        <begin position="204"/>
        <end position="222"/>
    </location>
</feature>
<dbReference type="AlphaFoldDB" id="A0AA35K688"/>
<dbReference type="Proteomes" id="UP001178461">
    <property type="component" value="Chromosome 4"/>
</dbReference>
<accession>A0AA35K688</accession>
<sequence>MYLDVTCKELSSCLLGSARTPRREAFQRGLERCEPGLQTKRERTEPRRGQIQRKAAFLRGDKGPENLIRGQPMSVGRGGGELRRQARLYSAEKGFALPLPTTSPSHRKETPIRSAHRQPEPPFASVKSNVSQGSRSRIAEGAFAEGTEAANRQASFPPFLPRLLGELTLGSGRCALRWGGGGERRGALESERSQRAVDAGAPRDRKRRRGKSTPKKQPLRARRAFKDLLEAALLWRTSQKRLSAELGGEGNRVAAAFRLALAVWRDNGFTRHRPFFSELHVAPRWPLFQAALHPEAAGQSLGKARNQSPEPRRAGGPGPDQPRPVTQSFSPS</sequence>
<protein>
    <submittedName>
        <fullName evidence="2">Uncharacterized protein</fullName>
    </submittedName>
</protein>
<evidence type="ECO:0000313" key="2">
    <source>
        <dbReference type="EMBL" id="CAI5772415.1"/>
    </source>
</evidence>